<dbReference type="PANTHER" id="PTHR44227:SF3">
    <property type="entry name" value="PROTEIN O-MANNOSYL-TRANSFERASE TMTC4"/>
    <property type="match status" value="1"/>
</dbReference>
<feature type="transmembrane region" description="Helical" evidence="4">
    <location>
        <begin position="320"/>
        <end position="343"/>
    </location>
</feature>
<organism evidence="6 7">
    <name type="scientific">Polyangium fumosum</name>
    <dbReference type="NCBI Taxonomy" id="889272"/>
    <lineage>
        <taxon>Bacteria</taxon>
        <taxon>Pseudomonadati</taxon>
        <taxon>Myxococcota</taxon>
        <taxon>Polyangia</taxon>
        <taxon>Polyangiales</taxon>
        <taxon>Polyangiaceae</taxon>
        <taxon>Polyangium</taxon>
    </lineage>
</organism>
<dbReference type="Proteomes" id="UP000309215">
    <property type="component" value="Unassembled WGS sequence"/>
</dbReference>
<dbReference type="SUPFAM" id="SSF48452">
    <property type="entry name" value="TPR-like"/>
    <property type="match status" value="1"/>
</dbReference>
<dbReference type="GO" id="GO:0035269">
    <property type="term" value="P:protein O-linked glycosylation via mannose"/>
    <property type="evidence" value="ECO:0007669"/>
    <property type="project" value="TreeGrafter"/>
</dbReference>
<gene>
    <name evidence="6" type="ORF">E8A74_08510</name>
</gene>
<protein>
    <submittedName>
        <fullName evidence="6">Tetratricopeptide repeat protein</fullName>
    </submittedName>
</protein>
<dbReference type="GO" id="GO:0030968">
    <property type="term" value="P:endoplasmic reticulum unfolded protein response"/>
    <property type="evidence" value="ECO:0007669"/>
    <property type="project" value="TreeGrafter"/>
</dbReference>
<keyword evidence="4" id="KW-1133">Transmembrane helix</keyword>
<keyword evidence="4" id="KW-0812">Transmembrane</keyword>
<feature type="signal peptide" evidence="5">
    <location>
        <begin position="1"/>
        <end position="27"/>
    </location>
</feature>
<keyword evidence="1" id="KW-0677">Repeat</keyword>
<evidence type="ECO:0000256" key="3">
    <source>
        <dbReference type="PROSITE-ProRule" id="PRU00339"/>
    </source>
</evidence>
<dbReference type="SMART" id="SM00028">
    <property type="entry name" value="TPR"/>
    <property type="match status" value="3"/>
</dbReference>
<keyword evidence="7" id="KW-1185">Reference proteome</keyword>
<dbReference type="Pfam" id="PF14559">
    <property type="entry name" value="TPR_19"/>
    <property type="match status" value="1"/>
</dbReference>
<dbReference type="Gene3D" id="1.25.40.10">
    <property type="entry name" value="Tetratricopeptide repeat domain"/>
    <property type="match status" value="1"/>
</dbReference>
<dbReference type="OrthoDB" id="5488784at2"/>
<dbReference type="InterPro" id="IPR052346">
    <property type="entry name" value="O-mannosyl-transferase_TMTC"/>
</dbReference>
<dbReference type="RefSeq" id="WP_136928441.1">
    <property type="nucleotide sequence ID" value="NZ_SSMQ01000006.1"/>
</dbReference>
<name>A0A4U1JGN2_9BACT</name>
<dbReference type="EMBL" id="SSMQ01000006">
    <property type="protein sequence ID" value="TKD10475.1"/>
    <property type="molecule type" value="Genomic_DNA"/>
</dbReference>
<evidence type="ECO:0000256" key="5">
    <source>
        <dbReference type="SAM" id="SignalP"/>
    </source>
</evidence>
<evidence type="ECO:0000313" key="6">
    <source>
        <dbReference type="EMBL" id="TKD10475.1"/>
    </source>
</evidence>
<sequence>MTRAKAALSRGALALVAAAAFFGHARALGANFVFDDRGAIQENPVVQGDLDLGALFSTDFWGRPPGEGPGTWRPLVVLSFWLNKHVTGGFHETNLVLHAATSVVLALALARHTGRTTFAVVAAMVFGVLGIHTEAVVGLVGRADVMAAGFCWLAWFVAGRADEAETPRSVIGAALAFAGALASKESAIVFPLFLFLADRILSPPGRAPRLLSARYGSLVAAAGVVIVVRSLAFASPLAAVARELQANPLLAEGWGPRIWTSLRLFGMALGKIVLPVGLSADYSYAAILPEHSPFVLPVFASALALVGLVALAIRLRRREPLLALAAVMVLVPWIVVSQLPFVLPTIFAERLLYVPAAGFALGIARLAEWMLERTPGALVVPAASAGKGKKRAAQKPPKVNPAHVRSFVLVLAPVMLGNLALAWSRAADWKNERTLFEAAIEVVPRSARAHHNYGSALLNEGKSAASIRPFERASEILPTWSEPHAQLGVALLDVGRAREAEEQFRKAVELDPDSTKAVFNLAVFQARQGQLDAARATLAPFVERHPNRTREAALLRQIEADLRSPQRP</sequence>
<feature type="chain" id="PRO_5020208314" evidence="5">
    <location>
        <begin position="28"/>
        <end position="568"/>
    </location>
</feature>
<dbReference type="AlphaFoldDB" id="A0A4U1JGN2"/>
<dbReference type="PANTHER" id="PTHR44227">
    <property type="match status" value="1"/>
</dbReference>
<evidence type="ECO:0000256" key="4">
    <source>
        <dbReference type="SAM" id="Phobius"/>
    </source>
</evidence>
<evidence type="ECO:0000313" key="7">
    <source>
        <dbReference type="Proteomes" id="UP000309215"/>
    </source>
</evidence>
<feature type="transmembrane region" description="Helical" evidence="4">
    <location>
        <begin position="117"/>
        <end position="133"/>
    </location>
</feature>
<feature type="transmembrane region" description="Helical" evidence="4">
    <location>
        <begin position="170"/>
        <end position="197"/>
    </location>
</feature>
<dbReference type="InterPro" id="IPR019734">
    <property type="entry name" value="TPR_rpt"/>
</dbReference>
<evidence type="ECO:0000256" key="1">
    <source>
        <dbReference type="ARBA" id="ARBA00022737"/>
    </source>
</evidence>
<feature type="repeat" description="TPR" evidence="3">
    <location>
        <begin position="481"/>
        <end position="514"/>
    </location>
</feature>
<comment type="caution">
    <text evidence="6">The sequence shown here is derived from an EMBL/GenBank/DDBJ whole genome shotgun (WGS) entry which is preliminary data.</text>
</comment>
<keyword evidence="5" id="KW-0732">Signal</keyword>
<dbReference type="PROSITE" id="PS50293">
    <property type="entry name" value="TPR_REGION"/>
    <property type="match status" value="1"/>
</dbReference>
<keyword evidence="2 3" id="KW-0802">TPR repeat</keyword>
<evidence type="ECO:0000256" key="2">
    <source>
        <dbReference type="ARBA" id="ARBA00022803"/>
    </source>
</evidence>
<reference evidence="6 7" key="1">
    <citation type="submission" date="2019-04" db="EMBL/GenBank/DDBJ databases">
        <authorList>
            <person name="Li Y."/>
            <person name="Wang J."/>
        </authorList>
    </citation>
    <scope>NUCLEOTIDE SEQUENCE [LARGE SCALE GENOMIC DNA]</scope>
    <source>
        <strain evidence="6 7">DSM 14668</strain>
    </source>
</reference>
<feature type="transmembrane region" description="Helical" evidence="4">
    <location>
        <begin position="294"/>
        <end position="313"/>
    </location>
</feature>
<dbReference type="GO" id="GO:0000030">
    <property type="term" value="F:mannosyltransferase activity"/>
    <property type="evidence" value="ECO:0007669"/>
    <property type="project" value="TreeGrafter"/>
</dbReference>
<dbReference type="PROSITE" id="PS50005">
    <property type="entry name" value="TPR"/>
    <property type="match status" value="1"/>
</dbReference>
<feature type="transmembrane region" description="Helical" evidence="4">
    <location>
        <begin position="93"/>
        <end position="110"/>
    </location>
</feature>
<dbReference type="InterPro" id="IPR011990">
    <property type="entry name" value="TPR-like_helical_dom_sf"/>
</dbReference>
<accession>A0A4U1JGN2</accession>
<proteinExistence type="predicted"/>
<keyword evidence="4" id="KW-0472">Membrane</keyword>
<feature type="transmembrane region" description="Helical" evidence="4">
    <location>
        <begin position="217"/>
        <end position="241"/>
    </location>
</feature>
<dbReference type="Pfam" id="PF13432">
    <property type="entry name" value="TPR_16"/>
    <property type="match status" value="1"/>
</dbReference>